<dbReference type="SMART" id="SM00972">
    <property type="entry name" value="SCPU"/>
    <property type="match status" value="1"/>
</dbReference>
<dbReference type="InterPro" id="IPR053167">
    <property type="entry name" value="Spore_coat_component"/>
</dbReference>
<dbReference type="RefSeq" id="WP_137265049.1">
    <property type="nucleotide sequence ID" value="NZ_SZUA01000001.1"/>
</dbReference>
<dbReference type="AlphaFoldDB" id="A0A4U5JSP1"/>
<evidence type="ECO:0000259" key="2">
    <source>
        <dbReference type="Pfam" id="PF05229"/>
    </source>
</evidence>
<keyword evidence="1" id="KW-0732">Signal</keyword>
<evidence type="ECO:0000256" key="1">
    <source>
        <dbReference type="SAM" id="SignalP"/>
    </source>
</evidence>
<dbReference type="EMBL" id="SZUA01000001">
    <property type="protein sequence ID" value="TKR32840.1"/>
    <property type="molecule type" value="Genomic_DNA"/>
</dbReference>
<dbReference type="PANTHER" id="PTHR37089:SF4">
    <property type="entry name" value="EXPORTED PROTEIN"/>
    <property type="match status" value="1"/>
</dbReference>
<sequence length="164" mass="16770">MNLFKATLLATVLLSAGAAPAFAADTTTFNVKITILKACDVDASAASDVNFGSVASTAVNTDNAGALNVRCTPLTPYNIALNNGQNGATLADRKMANGANLVPYQLYRNAARGAGDVWGATVGTDTYSATGTGLVQNVPVYGRVPSANFPAGSYNDVVTATIIY</sequence>
<dbReference type="Proteomes" id="UP000308707">
    <property type="component" value="Unassembled WGS sequence"/>
</dbReference>
<dbReference type="InterPro" id="IPR007893">
    <property type="entry name" value="Spore_coat_U/FanG"/>
</dbReference>
<gene>
    <name evidence="3" type="ORF">FCE95_00445</name>
</gene>
<evidence type="ECO:0000313" key="3">
    <source>
        <dbReference type="EMBL" id="TKR32840.1"/>
    </source>
</evidence>
<feature type="signal peptide" evidence="1">
    <location>
        <begin position="1"/>
        <end position="23"/>
    </location>
</feature>
<reference evidence="3 4" key="1">
    <citation type="submission" date="2019-04" db="EMBL/GenBank/DDBJ databases">
        <title>Reference strain of H23.</title>
        <authorList>
            <person name="Luo X."/>
        </authorList>
    </citation>
    <scope>NUCLEOTIDE SEQUENCE [LARGE SCALE GENOMIC DNA]</scope>
    <source>
        <strain evidence="3 4">H23</strain>
    </source>
</reference>
<protein>
    <submittedName>
        <fullName evidence="3">Spore coat protein U domain-containing protein</fullName>
    </submittedName>
</protein>
<comment type="caution">
    <text evidence="3">The sequence shown here is derived from an EMBL/GenBank/DDBJ whole genome shotgun (WGS) entry which is preliminary data.</text>
</comment>
<keyword evidence="3" id="KW-0946">Virion</keyword>
<evidence type="ECO:0000313" key="4">
    <source>
        <dbReference type="Proteomes" id="UP000308707"/>
    </source>
</evidence>
<dbReference type="Pfam" id="PF05229">
    <property type="entry name" value="SCPU"/>
    <property type="match status" value="1"/>
</dbReference>
<feature type="domain" description="Spore coat protein U/FanG" evidence="2">
    <location>
        <begin position="26"/>
        <end position="161"/>
    </location>
</feature>
<dbReference type="PANTHER" id="PTHR37089">
    <property type="entry name" value="PROTEIN U-RELATED"/>
    <property type="match status" value="1"/>
</dbReference>
<feature type="chain" id="PRO_5020249637" evidence="1">
    <location>
        <begin position="24"/>
        <end position="164"/>
    </location>
</feature>
<keyword evidence="4" id="KW-1185">Reference proteome</keyword>
<proteinExistence type="predicted"/>
<name>A0A4U5JSP1_9GAMM</name>
<keyword evidence="3" id="KW-0167">Capsid protein</keyword>
<organism evidence="3 4">
    <name type="scientific">Luteimonas gilva</name>
    <dbReference type="NCBI Taxonomy" id="2572684"/>
    <lineage>
        <taxon>Bacteria</taxon>
        <taxon>Pseudomonadati</taxon>
        <taxon>Pseudomonadota</taxon>
        <taxon>Gammaproteobacteria</taxon>
        <taxon>Lysobacterales</taxon>
        <taxon>Lysobacteraceae</taxon>
        <taxon>Luteimonas</taxon>
    </lineage>
</organism>
<accession>A0A4U5JSP1</accession>
<dbReference type="OrthoDB" id="8588792at2"/>